<evidence type="ECO:0000313" key="6">
    <source>
        <dbReference type="EMBL" id="KAI5079852.1"/>
    </source>
</evidence>
<reference evidence="6 7" key="1">
    <citation type="submission" date="2021-01" db="EMBL/GenBank/DDBJ databases">
        <title>Adiantum capillus-veneris genome.</title>
        <authorList>
            <person name="Fang Y."/>
            <person name="Liao Q."/>
        </authorList>
    </citation>
    <scope>NUCLEOTIDE SEQUENCE [LARGE SCALE GENOMIC DNA]</scope>
    <source>
        <strain evidence="6">H3</strain>
        <tissue evidence="6">Leaf</tissue>
    </source>
</reference>
<keyword evidence="3" id="KW-0539">Nucleus</keyword>
<accession>A0A9D4ZN52</accession>
<evidence type="ECO:0000313" key="7">
    <source>
        <dbReference type="Proteomes" id="UP000886520"/>
    </source>
</evidence>
<dbReference type="InterPro" id="IPR006447">
    <property type="entry name" value="Myb_dom_plants"/>
</dbReference>
<dbReference type="InterPro" id="IPR009057">
    <property type="entry name" value="Homeodomain-like_sf"/>
</dbReference>
<feature type="compositionally biased region" description="Low complexity" evidence="4">
    <location>
        <begin position="109"/>
        <end position="120"/>
    </location>
</feature>
<dbReference type="Pfam" id="PF14379">
    <property type="entry name" value="Myb_CC_LHEQLE"/>
    <property type="match status" value="1"/>
</dbReference>
<evidence type="ECO:0000256" key="2">
    <source>
        <dbReference type="ARBA" id="ARBA00023163"/>
    </source>
</evidence>
<proteinExistence type="predicted"/>
<gene>
    <name evidence="6" type="ORF">GOP47_0005331</name>
</gene>
<keyword evidence="2" id="KW-0804">Transcription</keyword>
<dbReference type="GO" id="GO:0003677">
    <property type="term" value="F:DNA binding"/>
    <property type="evidence" value="ECO:0007669"/>
    <property type="project" value="InterPro"/>
</dbReference>
<feature type="compositionally biased region" description="Basic residues" evidence="4">
    <location>
        <begin position="99"/>
        <end position="108"/>
    </location>
</feature>
<comment type="caution">
    <text evidence="6">The sequence shown here is derived from an EMBL/GenBank/DDBJ whole genome shotgun (WGS) entry which is preliminary data.</text>
</comment>
<dbReference type="Gene3D" id="1.10.10.60">
    <property type="entry name" value="Homeodomain-like"/>
    <property type="match status" value="1"/>
</dbReference>
<dbReference type="InterPro" id="IPR046955">
    <property type="entry name" value="PHR1-like"/>
</dbReference>
<dbReference type="SUPFAM" id="SSF46689">
    <property type="entry name" value="Homeodomain-like"/>
    <property type="match status" value="1"/>
</dbReference>
<dbReference type="InterPro" id="IPR001005">
    <property type="entry name" value="SANT/Myb"/>
</dbReference>
<dbReference type="NCBIfam" id="TIGR01557">
    <property type="entry name" value="myb_SHAQKYF"/>
    <property type="match status" value="1"/>
</dbReference>
<dbReference type="FunFam" id="1.10.10.60:FF:000002">
    <property type="entry name" value="Myb family transcription factor"/>
    <property type="match status" value="1"/>
</dbReference>
<evidence type="ECO:0000259" key="5">
    <source>
        <dbReference type="PROSITE" id="PS51294"/>
    </source>
</evidence>
<evidence type="ECO:0000256" key="1">
    <source>
        <dbReference type="ARBA" id="ARBA00023015"/>
    </source>
</evidence>
<dbReference type="PANTHER" id="PTHR31499:SF79">
    <property type="entry name" value="HTH MYB-TYPE DOMAIN-CONTAINING PROTEIN"/>
    <property type="match status" value="1"/>
</dbReference>
<dbReference type="InterPro" id="IPR017930">
    <property type="entry name" value="Myb_dom"/>
</dbReference>
<feature type="region of interest" description="Disordered" evidence="4">
    <location>
        <begin position="85"/>
        <end position="137"/>
    </location>
</feature>
<protein>
    <recommendedName>
        <fullName evidence="5">HTH myb-type domain-containing protein</fullName>
    </recommendedName>
</protein>
<dbReference type="PROSITE" id="PS51294">
    <property type="entry name" value="HTH_MYB"/>
    <property type="match status" value="1"/>
</dbReference>
<name>A0A9D4ZN52_ADICA</name>
<dbReference type="InterPro" id="IPR025756">
    <property type="entry name" value="Myb_CC_LHEQLE"/>
</dbReference>
<dbReference type="Proteomes" id="UP000886520">
    <property type="component" value="Chromosome 5"/>
</dbReference>
<feature type="compositionally biased region" description="Low complexity" evidence="4">
    <location>
        <begin position="128"/>
        <end position="137"/>
    </location>
</feature>
<dbReference type="OrthoDB" id="10491427at2759"/>
<organism evidence="6 7">
    <name type="scientific">Adiantum capillus-veneris</name>
    <name type="common">Maidenhair fern</name>
    <dbReference type="NCBI Taxonomy" id="13818"/>
    <lineage>
        <taxon>Eukaryota</taxon>
        <taxon>Viridiplantae</taxon>
        <taxon>Streptophyta</taxon>
        <taxon>Embryophyta</taxon>
        <taxon>Tracheophyta</taxon>
        <taxon>Polypodiopsida</taxon>
        <taxon>Polypodiidae</taxon>
        <taxon>Polypodiales</taxon>
        <taxon>Pteridineae</taxon>
        <taxon>Pteridaceae</taxon>
        <taxon>Vittarioideae</taxon>
        <taxon>Adiantum</taxon>
    </lineage>
</organism>
<keyword evidence="1" id="KW-0805">Transcription regulation</keyword>
<dbReference type="Pfam" id="PF00249">
    <property type="entry name" value="Myb_DNA-binding"/>
    <property type="match status" value="1"/>
</dbReference>
<feature type="compositionally biased region" description="Basic and acidic residues" evidence="4">
    <location>
        <begin position="485"/>
        <end position="500"/>
    </location>
</feature>
<dbReference type="EMBL" id="JABFUD020000005">
    <property type="protein sequence ID" value="KAI5079852.1"/>
    <property type="molecule type" value="Genomic_DNA"/>
</dbReference>
<feature type="domain" description="HTH myb-type" evidence="5">
    <location>
        <begin position="313"/>
        <end position="372"/>
    </location>
</feature>
<keyword evidence="7" id="KW-1185">Reference proteome</keyword>
<dbReference type="PANTHER" id="PTHR31499">
    <property type="entry name" value="MYB FAMILY TRANSCRIPTION FACTOR PHL11"/>
    <property type="match status" value="1"/>
</dbReference>
<evidence type="ECO:0000256" key="3">
    <source>
        <dbReference type="ARBA" id="ARBA00023242"/>
    </source>
</evidence>
<dbReference type="GO" id="GO:0003700">
    <property type="term" value="F:DNA-binding transcription factor activity"/>
    <property type="evidence" value="ECO:0007669"/>
    <property type="project" value="InterPro"/>
</dbReference>
<dbReference type="AlphaFoldDB" id="A0A9D4ZN52"/>
<sequence length="534" mass="60858">MSRVPAPLHENFEQEQSFFVLKLAFPPLPSFSPHVSPISPLSVGLHSSGSDQPTLRYQHMQNEHLRTLELLQHQQRLHGHVHSFLSQQPQPKQQLHNHIQQHQHRYQHQLHQNGQQQEQQPPQPQPQPQQQQQQQLLYQHRHNGPHFEERCYNRDHALTLDGDRQEEHSQKDCDDRTSCCKLQLPSPYLLQQEGRSHNHHQHQIMHHHQKEAVSVHLRHQQRQSPVDLQELFDLSESSSHETSSLQPVLKPSTTSSLSQLDWPCLDQFSEDNPIASWTEVLMSSTRNTPPASSQVTNIAAQPFENPLIAGSPPHKQRLRWTPELHQCFVEAVNQLGGSEKATPKCVLKLMDVPGLLLSHVKSHLQKYRITKDVPSENKEDIERKRRASSTETLSMLDGSTVTQMTEALCMQMEVQKQLHEQIETQQSLQCRIEEHGRYLQQILEEQLKAGSCTLGTHPCPLSKTGAAASSEDAMEATMPTSSELSDVHIKPLASKEDGGHNDFVSASEPSRVKRLKVDTELEVVQESRGLETDS</sequence>
<feature type="region of interest" description="Disordered" evidence="4">
    <location>
        <begin position="465"/>
        <end position="511"/>
    </location>
</feature>
<evidence type="ECO:0000256" key="4">
    <source>
        <dbReference type="SAM" id="MobiDB-lite"/>
    </source>
</evidence>